<keyword evidence="2" id="KW-0472">Membrane</keyword>
<organism evidence="3 4">
    <name type="scientific">Pristionchus mayeri</name>
    <dbReference type="NCBI Taxonomy" id="1317129"/>
    <lineage>
        <taxon>Eukaryota</taxon>
        <taxon>Metazoa</taxon>
        <taxon>Ecdysozoa</taxon>
        <taxon>Nematoda</taxon>
        <taxon>Chromadorea</taxon>
        <taxon>Rhabditida</taxon>
        <taxon>Rhabditina</taxon>
        <taxon>Diplogasteromorpha</taxon>
        <taxon>Diplogasteroidea</taxon>
        <taxon>Neodiplogasteridae</taxon>
        <taxon>Pristionchus</taxon>
    </lineage>
</organism>
<keyword evidence="2" id="KW-0812">Transmembrane</keyword>
<reference evidence="4" key="1">
    <citation type="submission" date="2022-10" db="EMBL/GenBank/DDBJ databases">
        <title>Genome assembly of Pristionchus species.</title>
        <authorList>
            <person name="Yoshida K."/>
            <person name="Sommer R.J."/>
        </authorList>
    </citation>
    <scope>NUCLEOTIDE SEQUENCE [LARGE SCALE GENOMIC DNA]</scope>
    <source>
        <strain evidence="4">RS5460</strain>
    </source>
</reference>
<keyword evidence="2" id="KW-1133">Transmembrane helix</keyword>
<dbReference type="AlphaFoldDB" id="A0AAN5I9X5"/>
<gene>
    <name evidence="3" type="ORF">PMAYCL1PPCAC_27089</name>
</gene>
<evidence type="ECO:0000256" key="2">
    <source>
        <dbReference type="SAM" id="Phobius"/>
    </source>
</evidence>
<dbReference type="EMBL" id="BTRK01000006">
    <property type="protein sequence ID" value="GMR56894.1"/>
    <property type="molecule type" value="Genomic_DNA"/>
</dbReference>
<sequence>MFGFQTESFKLEQCLIDNGWKLLNGSHVCETFIPRPTEAPTFNPIESIIQRPSNVSDSAPPTKGESLAVLGILLLLVVVIYCCIKKHEKKKQENGVVAQRPTRNPPRENRVRAERDDRPPPYTPRASPRR</sequence>
<proteinExistence type="predicted"/>
<accession>A0AAN5I9X5</accession>
<feature type="region of interest" description="Disordered" evidence="1">
    <location>
        <begin position="89"/>
        <end position="130"/>
    </location>
</feature>
<evidence type="ECO:0000313" key="4">
    <source>
        <dbReference type="Proteomes" id="UP001328107"/>
    </source>
</evidence>
<feature type="compositionally biased region" description="Basic and acidic residues" evidence="1">
    <location>
        <begin position="105"/>
        <end position="119"/>
    </location>
</feature>
<feature type="transmembrane region" description="Helical" evidence="2">
    <location>
        <begin position="66"/>
        <end position="84"/>
    </location>
</feature>
<comment type="caution">
    <text evidence="3">The sequence shown here is derived from an EMBL/GenBank/DDBJ whole genome shotgun (WGS) entry which is preliminary data.</text>
</comment>
<protein>
    <submittedName>
        <fullName evidence="3">Uncharacterized protein</fullName>
    </submittedName>
</protein>
<keyword evidence="4" id="KW-1185">Reference proteome</keyword>
<evidence type="ECO:0000313" key="3">
    <source>
        <dbReference type="EMBL" id="GMR56894.1"/>
    </source>
</evidence>
<dbReference type="Proteomes" id="UP001328107">
    <property type="component" value="Unassembled WGS sequence"/>
</dbReference>
<evidence type="ECO:0000256" key="1">
    <source>
        <dbReference type="SAM" id="MobiDB-lite"/>
    </source>
</evidence>
<name>A0AAN5I9X5_9BILA</name>